<dbReference type="PANTHER" id="PTHR10430:SF16">
    <property type="entry name" value="PEROXIREDOXIN-5, MITOCHONDRIAL"/>
    <property type="match status" value="1"/>
</dbReference>
<dbReference type="PANTHER" id="PTHR10430">
    <property type="entry name" value="PEROXIREDOXIN"/>
    <property type="match status" value="1"/>
</dbReference>
<keyword evidence="3 6" id="KW-0560">Oxidoreductase</keyword>
<comment type="similarity">
    <text evidence="6">Belongs to the peroxiredoxin family. Prx5 subfamily.</text>
</comment>
<dbReference type="GO" id="GO:0008379">
    <property type="term" value="F:thioredoxin peroxidase activity"/>
    <property type="evidence" value="ECO:0007669"/>
    <property type="project" value="InterPro"/>
</dbReference>
<proteinExistence type="inferred from homology"/>
<evidence type="ECO:0000256" key="5">
    <source>
        <dbReference type="PIRSR" id="PIRSR637944-1"/>
    </source>
</evidence>
<evidence type="ECO:0000256" key="3">
    <source>
        <dbReference type="ARBA" id="ARBA00023002"/>
    </source>
</evidence>
<dbReference type="AlphaFoldDB" id="A0A918K485"/>
<name>A0A918K485_9GAMM</name>
<keyword evidence="4 6" id="KW-0676">Redox-active center</keyword>
<reference evidence="8" key="2">
    <citation type="submission" date="2020-09" db="EMBL/GenBank/DDBJ databases">
        <authorList>
            <person name="Sun Q."/>
            <person name="Kim S."/>
        </authorList>
    </citation>
    <scope>NUCLEOTIDE SEQUENCE</scope>
    <source>
        <strain evidence="8">KCTC 22169</strain>
    </source>
</reference>
<dbReference type="GO" id="GO:0005737">
    <property type="term" value="C:cytoplasm"/>
    <property type="evidence" value="ECO:0007669"/>
    <property type="project" value="TreeGrafter"/>
</dbReference>
<dbReference type="GO" id="GO:0034599">
    <property type="term" value="P:cellular response to oxidative stress"/>
    <property type="evidence" value="ECO:0007669"/>
    <property type="project" value="InterPro"/>
</dbReference>
<gene>
    <name evidence="8" type="ORF">GCM10007392_13870</name>
</gene>
<dbReference type="PROSITE" id="PS51352">
    <property type="entry name" value="THIOREDOXIN_2"/>
    <property type="match status" value="1"/>
</dbReference>
<dbReference type="Gene3D" id="3.40.30.10">
    <property type="entry name" value="Glutaredoxin"/>
    <property type="match status" value="1"/>
</dbReference>
<dbReference type="Proteomes" id="UP000626148">
    <property type="component" value="Unassembled WGS sequence"/>
</dbReference>
<comment type="catalytic activity">
    <reaction evidence="6">
        <text>a hydroperoxide + 2 glutathione = an alcohol + glutathione disulfide + H2O</text>
        <dbReference type="Rhea" id="RHEA:62632"/>
        <dbReference type="ChEBI" id="CHEBI:15377"/>
        <dbReference type="ChEBI" id="CHEBI:30879"/>
        <dbReference type="ChEBI" id="CHEBI:35924"/>
        <dbReference type="ChEBI" id="CHEBI:57925"/>
        <dbReference type="ChEBI" id="CHEBI:58297"/>
        <dbReference type="EC" id="1.11.1.27"/>
    </reaction>
</comment>
<dbReference type="EMBL" id="BMXR01000003">
    <property type="protein sequence ID" value="GGX48198.1"/>
    <property type="molecule type" value="Genomic_DNA"/>
</dbReference>
<dbReference type="InterPro" id="IPR013740">
    <property type="entry name" value="Redoxin"/>
</dbReference>
<comment type="function">
    <text evidence="6">Thiol-specific peroxidase that catalyzes the reduction of hydrogen peroxide and organic hydroperoxides to water and alcohols, respectively. Plays a role in cell protection against oxidative stress by detoxifying peroxides.</text>
</comment>
<dbReference type="RefSeq" id="WP_189607789.1">
    <property type="nucleotide sequence ID" value="NZ_BMXR01000003.1"/>
</dbReference>
<dbReference type="GO" id="GO:0042744">
    <property type="term" value="P:hydrogen peroxide catabolic process"/>
    <property type="evidence" value="ECO:0007669"/>
    <property type="project" value="TreeGrafter"/>
</dbReference>
<evidence type="ECO:0000256" key="4">
    <source>
        <dbReference type="ARBA" id="ARBA00023284"/>
    </source>
</evidence>
<reference evidence="8" key="1">
    <citation type="journal article" date="2014" name="Int. J. Syst. Evol. Microbiol.">
        <title>Complete genome sequence of Corynebacterium casei LMG S-19264T (=DSM 44701T), isolated from a smear-ripened cheese.</title>
        <authorList>
            <consortium name="US DOE Joint Genome Institute (JGI-PGF)"/>
            <person name="Walter F."/>
            <person name="Albersmeier A."/>
            <person name="Kalinowski J."/>
            <person name="Ruckert C."/>
        </authorList>
    </citation>
    <scope>NUCLEOTIDE SEQUENCE</scope>
    <source>
        <strain evidence="8">KCTC 22169</strain>
    </source>
</reference>
<dbReference type="Pfam" id="PF08534">
    <property type="entry name" value="Redoxin"/>
    <property type="match status" value="1"/>
</dbReference>
<evidence type="ECO:0000313" key="9">
    <source>
        <dbReference type="Proteomes" id="UP000626148"/>
    </source>
</evidence>
<keyword evidence="9" id="KW-1185">Reference proteome</keyword>
<keyword evidence="1 6" id="KW-0575">Peroxidase</keyword>
<evidence type="ECO:0000313" key="8">
    <source>
        <dbReference type="EMBL" id="GGX48198.1"/>
    </source>
</evidence>
<dbReference type="InterPro" id="IPR037944">
    <property type="entry name" value="PRX5-like"/>
</dbReference>
<evidence type="ECO:0000256" key="1">
    <source>
        <dbReference type="ARBA" id="ARBA00022559"/>
    </source>
</evidence>
<dbReference type="InterPro" id="IPR036249">
    <property type="entry name" value="Thioredoxin-like_sf"/>
</dbReference>
<keyword evidence="2 6" id="KW-0049">Antioxidant</keyword>
<dbReference type="InterPro" id="IPR013766">
    <property type="entry name" value="Thioredoxin_domain"/>
</dbReference>
<evidence type="ECO:0000259" key="7">
    <source>
        <dbReference type="PROSITE" id="PS51352"/>
    </source>
</evidence>
<comment type="caution">
    <text evidence="8">The sequence shown here is derived from an EMBL/GenBank/DDBJ whole genome shotgun (WGS) entry which is preliminary data.</text>
</comment>
<feature type="domain" description="Thioredoxin" evidence="7">
    <location>
        <begin position="3"/>
        <end position="161"/>
    </location>
</feature>
<dbReference type="EC" id="1.11.1.27" evidence="6"/>
<dbReference type="CDD" id="cd03013">
    <property type="entry name" value="PRX5_like"/>
    <property type="match status" value="1"/>
</dbReference>
<sequence>MSIQVGETLPQFTVYRMAQGGPVSESFDSLFANQKVVLFAVPGAFTPTCSQSHLPGFVVNADRIKALGVDRICCLSVNDAFVMDAWGQAHNAEAIDMLADGNADFVTALGLEMDVRQRGMGIRSKRFALMADNGVVTWLAVEEPGQFEKSSAEAVLEALEQ</sequence>
<evidence type="ECO:0000256" key="6">
    <source>
        <dbReference type="RuleBase" id="RU366011"/>
    </source>
</evidence>
<accession>A0A918K485</accession>
<dbReference type="FunFam" id="3.40.30.10:FF:000020">
    <property type="entry name" value="Peroxiredoxin"/>
    <property type="match status" value="1"/>
</dbReference>
<protein>
    <recommendedName>
        <fullName evidence="6">Glutathione-dependent peroxiredoxin</fullName>
        <ecNumber evidence="6">1.11.1.27</ecNumber>
    </recommendedName>
</protein>
<organism evidence="8 9">
    <name type="scientific">Saccharospirillum salsuginis</name>
    <dbReference type="NCBI Taxonomy" id="418750"/>
    <lineage>
        <taxon>Bacteria</taxon>
        <taxon>Pseudomonadati</taxon>
        <taxon>Pseudomonadota</taxon>
        <taxon>Gammaproteobacteria</taxon>
        <taxon>Oceanospirillales</taxon>
        <taxon>Saccharospirillaceae</taxon>
        <taxon>Saccharospirillum</taxon>
    </lineage>
</organism>
<dbReference type="SUPFAM" id="SSF52833">
    <property type="entry name" value="Thioredoxin-like"/>
    <property type="match status" value="1"/>
</dbReference>
<evidence type="ECO:0000256" key="2">
    <source>
        <dbReference type="ARBA" id="ARBA00022862"/>
    </source>
</evidence>
<feature type="active site" description="Cysteine sulfenic acid (-SOH) intermediate" evidence="5">
    <location>
        <position position="49"/>
    </location>
</feature>
<dbReference type="GO" id="GO:0045454">
    <property type="term" value="P:cell redox homeostasis"/>
    <property type="evidence" value="ECO:0007669"/>
    <property type="project" value="TreeGrafter"/>
</dbReference>